<dbReference type="InterPro" id="IPR050556">
    <property type="entry name" value="Type_II_TA_system_RNase"/>
</dbReference>
<proteinExistence type="inferred from homology"/>
<evidence type="ECO:0000256" key="6">
    <source>
        <dbReference type="ARBA" id="ARBA00022842"/>
    </source>
</evidence>
<evidence type="ECO:0000313" key="9">
    <source>
        <dbReference type="EMBL" id="KPQ20169.1"/>
    </source>
</evidence>
<dbReference type="eggNOG" id="COG1487">
    <property type="taxonomic scope" value="Bacteria"/>
</dbReference>
<dbReference type="OrthoDB" id="676982at2"/>
<gene>
    <name evidence="9" type="ORF">HLUCCX10_00195</name>
</gene>
<dbReference type="PANTHER" id="PTHR33653">
    <property type="entry name" value="RIBONUCLEASE VAPC2"/>
    <property type="match status" value="1"/>
</dbReference>
<dbReference type="GO" id="GO:0016787">
    <property type="term" value="F:hydrolase activity"/>
    <property type="evidence" value="ECO:0007669"/>
    <property type="project" value="UniProtKB-KW"/>
</dbReference>
<sequence>MVWDTNAIIFFLQDLLPESSKLSLFKELNRRDQYYSIITEIELLSWKRLTEKEKLVISDFLSHFRKIELSEEVKDETIRIRKKLNIKIPDAIIAASALVQGQELLTHNQKDFEKVKGLRIFNPMEL</sequence>
<dbReference type="GO" id="GO:0004518">
    <property type="term" value="F:nuclease activity"/>
    <property type="evidence" value="ECO:0007669"/>
    <property type="project" value="UniProtKB-KW"/>
</dbReference>
<keyword evidence="3" id="KW-0540">Nuclease</keyword>
<name>A0A0P8AVM4_9BACT</name>
<comment type="similarity">
    <text evidence="7">Belongs to the PINc/VapC protein family.</text>
</comment>
<dbReference type="CDD" id="cd18738">
    <property type="entry name" value="PIN_VapC4-5_FitB-like"/>
    <property type="match status" value="1"/>
</dbReference>
<reference evidence="9 10" key="1">
    <citation type="submission" date="2015-09" db="EMBL/GenBank/DDBJ databases">
        <title>Identification and resolution of microdiversity through metagenomic sequencing of parallel consortia.</title>
        <authorList>
            <person name="Nelson W.C."/>
            <person name="Romine M.F."/>
            <person name="Lindemann S.R."/>
        </authorList>
    </citation>
    <scope>NUCLEOTIDE SEQUENCE [LARGE SCALE GENOMIC DNA]</scope>
    <source>
        <strain evidence="9">HL-49</strain>
    </source>
</reference>
<keyword evidence="4" id="KW-0479">Metal-binding</keyword>
<feature type="domain" description="PIN" evidence="8">
    <location>
        <begin position="1"/>
        <end position="117"/>
    </location>
</feature>
<dbReference type="PATRIC" id="fig|1305737.6.peg.479"/>
<keyword evidence="2" id="KW-1277">Toxin-antitoxin system</keyword>
<dbReference type="EMBL" id="LJXT01000001">
    <property type="protein sequence ID" value="KPQ20169.1"/>
    <property type="molecule type" value="Genomic_DNA"/>
</dbReference>
<dbReference type="AlphaFoldDB" id="A0A0P8AVM4"/>
<dbReference type="Proteomes" id="UP000050421">
    <property type="component" value="Unassembled WGS sequence"/>
</dbReference>
<comment type="cofactor">
    <cofactor evidence="1">
        <name>Mg(2+)</name>
        <dbReference type="ChEBI" id="CHEBI:18420"/>
    </cofactor>
</comment>
<protein>
    <submittedName>
        <fullName evidence="9">Toxin-antitoxin system COG1487 family toxin component</fullName>
    </submittedName>
</protein>
<keyword evidence="6" id="KW-0460">Magnesium</keyword>
<evidence type="ECO:0000256" key="2">
    <source>
        <dbReference type="ARBA" id="ARBA00022649"/>
    </source>
</evidence>
<dbReference type="Pfam" id="PF01850">
    <property type="entry name" value="PIN"/>
    <property type="match status" value="1"/>
</dbReference>
<accession>A0A0P8AVM4</accession>
<evidence type="ECO:0000256" key="1">
    <source>
        <dbReference type="ARBA" id="ARBA00001946"/>
    </source>
</evidence>
<organism evidence="9 10">
    <name type="scientific">Algoriphagus marincola HL-49</name>
    <dbReference type="NCBI Taxonomy" id="1305737"/>
    <lineage>
        <taxon>Bacteria</taxon>
        <taxon>Pseudomonadati</taxon>
        <taxon>Bacteroidota</taxon>
        <taxon>Cytophagia</taxon>
        <taxon>Cytophagales</taxon>
        <taxon>Cyclobacteriaceae</taxon>
        <taxon>Algoriphagus</taxon>
    </lineage>
</organism>
<evidence type="ECO:0000256" key="3">
    <source>
        <dbReference type="ARBA" id="ARBA00022722"/>
    </source>
</evidence>
<evidence type="ECO:0000256" key="7">
    <source>
        <dbReference type="ARBA" id="ARBA00038093"/>
    </source>
</evidence>
<evidence type="ECO:0000256" key="4">
    <source>
        <dbReference type="ARBA" id="ARBA00022723"/>
    </source>
</evidence>
<dbReference type="Gene3D" id="3.40.50.1010">
    <property type="entry name" value="5'-nuclease"/>
    <property type="match status" value="1"/>
</dbReference>
<comment type="caution">
    <text evidence="9">The sequence shown here is derived from an EMBL/GenBank/DDBJ whole genome shotgun (WGS) entry which is preliminary data.</text>
</comment>
<dbReference type="STRING" id="1305737.GCA_000526355_03390"/>
<dbReference type="InterPro" id="IPR029060">
    <property type="entry name" value="PIN-like_dom_sf"/>
</dbReference>
<dbReference type="SUPFAM" id="SSF88723">
    <property type="entry name" value="PIN domain-like"/>
    <property type="match status" value="1"/>
</dbReference>
<evidence type="ECO:0000313" key="10">
    <source>
        <dbReference type="Proteomes" id="UP000050421"/>
    </source>
</evidence>
<dbReference type="GO" id="GO:0046872">
    <property type="term" value="F:metal ion binding"/>
    <property type="evidence" value="ECO:0007669"/>
    <property type="project" value="UniProtKB-KW"/>
</dbReference>
<dbReference type="PANTHER" id="PTHR33653:SF1">
    <property type="entry name" value="RIBONUCLEASE VAPC2"/>
    <property type="match status" value="1"/>
</dbReference>
<keyword evidence="5" id="KW-0378">Hydrolase</keyword>
<evidence type="ECO:0000259" key="8">
    <source>
        <dbReference type="Pfam" id="PF01850"/>
    </source>
</evidence>
<dbReference type="InterPro" id="IPR002716">
    <property type="entry name" value="PIN_dom"/>
</dbReference>
<evidence type="ECO:0000256" key="5">
    <source>
        <dbReference type="ARBA" id="ARBA00022801"/>
    </source>
</evidence>